<evidence type="ECO:0000313" key="1">
    <source>
        <dbReference type="EMBL" id="MBP0946426.1"/>
    </source>
</evidence>
<dbReference type="EMBL" id="JAFFZW010000004">
    <property type="protein sequence ID" value="MBP0946426.1"/>
    <property type="molecule type" value="Genomic_DNA"/>
</dbReference>
<organism evidence="1 2">
    <name type="scientific">Pseudomonas alliivorans</name>
    <dbReference type="NCBI Taxonomy" id="2810613"/>
    <lineage>
        <taxon>Bacteria</taxon>
        <taxon>Pseudomonadati</taxon>
        <taxon>Pseudomonadota</taxon>
        <taxon>Gammaproteobacteria</taxon>
        <taxon>Pseudomonadales</taxon>
        <taxon>Pseudomonadaceae</taxon>
        <taxon>Pseudomonas</taxon>
    </lineage>
</organism>
<evidence type="ECO:0000313" key="2">
    <source>
        <dbReference type="Proteomes" id="UP000673197"/>
    </source>
</evidence>
<dbReference type="Proteomes" id="UP000673197">
    <property type="component" value="Unassembled WGS sequence"/>
</dbReference>
<sequence length="262" mass="30112">MNICKENYALSVEIRKFIEHVGDAKEESITDYLVWKWRELDKRFNYLRVTPFNHDEESAITGADFDLELWLVGKSFQVSLSVQAKKFIKRSDSYVTRLRYPKGSKAQMDKLLSYAKFRGSLPFYFIYTLPEVTTIPMCSGRNGLIPHAEDGAVFMADAHVMEDYANGKHGKRISRDQLLSVANPFHCMFCCPLAGSNAYFDHYFPSVLGRTPRRGVELPSYVRRLLDSTKDSNPQHVTLEPAEREGLRAFRVVGVYDMRNDS</sequence>
<name>A0ABS4C810_9PSED</name>
<accession>A0ABS4C810</accession>
<dbReference type="Pfam" id="PF20320">
    <property type="entry name" value="DUF6615"/>
    <property type="match status" value="1"/>
</dbReference>
<dbReference type="RefSeq" id="WP_210042386.1">
    <property type="nucleotide sequence ID" value="NZ_JAFFZW010000004.1"/>
</dbReference>
<gene>
    <name evidence="1" type="ORF">JTJ32_13930</name>
</gene>
<reference evidence="1 2" key="1">
    <citation type="journal article" date="2022" name="Syst. Appl. Microbiol.">
        <title>Pseudomonas alliivorans sp. nov., a plant-pathogenic bacterium isolated from onion foliage in Georgia, USA.</title>
        <authorList>
            <person name="Zhao M."/>
            <person name="Tyson C."/>
            <person name="Chen H.C."/>
            <person name="Paudel S."/>
            <person name="Gitaitis R."/>
            <person name="Kvitko B."/>
            <person name="Dutta B."/>
        </authorList>
    </citation>
    <scope>NUCLEOTIDE SEQUENCE [LARGE SCALE GENOMIC DNA]</scope>
    <source>
        <strain evidence="1 2">20GA0068</strain>
    </source>
</reference>
<keyword evidence="2" id="KW-1185">Reference proteome</keyword>
<proteinExistence type="predicted"/>
<dbReference type="InterPro" id="IPR046723">
    <property type="entry name" value="DUF6615"/>
</dbReference>
<protein>
    <submittedName>
        <fullName evidence="1">Uncharacterized protein</fullName>
    </submittedName>
</protein>
<comment type="caution">
    <text evidence="1">The sequence shown here is derived from an EMBL/GenBank/DDBJ whole genome shotgun (WGS) entry which is preliminary data.</text>
</comment>